<reference evidence="4 5" key="1">
    <citation type="submission" date="2020-08" db="EMBL/GenBank/DDBJ databases">
        <title>Genomic Encyclopedia of Type Strains, Phase IV (KMG-IV): sequencing the most valuable type-strain genomes for metagenomic binning, comparative biology and taxonomic classification.</title>
        <authorList>
            <person name="Goeker M."/>
        </authorList>
    </citation>
    <scope>NUCLEOTIDE SEQUENCE [LARGE SCALE GENOMIC DNA]</scope>
    <source>
        <strain evidence="4 5">DSM 103526</strain>
    </source>
</reference>
<feature type="transmembrane region" description="Helical" evidence="1">
    <location>
        <begin position="70"/>
        <end position="87"/>
    </location>
</feature>
<feature type="transmembrane region" description="Helical" evidence="1">
    <location>
        <begin position="39"/>
        <end position="58"/>
    </location>
</feature>
<dbReference type="InterPro" id="IPR048493">
    <property type="entry name" value="DUF1980_N"/>
</dbReference>
<name>A0A841KTN1_9FIRM</name>
<evidence type="ECO:0000259" key="3">
    <source>
        <dbReference type="Pfam" id="PF21537"/>
    </source>
</evidence>
<feature type="domain" description="DUF1980" evidence="3">
    <location>
        <begin position="119"/>
        <end position="248"/>
    </location>
</feature>
<dbReference type="InterPro" id="IPR048447">
    <property type="entry name" value="DUF1980_C"/>
</dbReference>
<evidence type="ECO:0000313" key="5">
    <source>
        <dbReference type="Proteomes" id="UP000579281"/>
    </source>
</evidence>
<keyword evidence="5" id="KW-1185">Reference proteome</keyword>
<comment type="caution">
    <text evidence="4">The sequence shown here is derived from an EMBL/GenBank/DDBJ whole genome shotgun (WGS) entry which is preliminary data.</text>
</comment>
<dbReference type="AlphaFoldDB" id="A0A841KTN1"/>
<dbReference type="NCBIfam" id="TIGR03943">
    <property type="entry name" value="TIGR03943 family putative permease subunit"/>
    <property type="match status" value="1"/>
</dbReference>
<organism evidence="4 5">
    <name type="scientific">Anaerosolibacter carboniphilus</name>
    <dbReference type="NCBI Taxonomy" id="1417629"/>
    <lineage>
        <taxon>Bacteria</taxon>
        <taxon>Bacillati</taxon>
        <taxon>Bacillota</taxon>
        <taxon>Clostridia</taxon>
        <taxon>Peptostreptococcales</taxon>
        <taxon>Thermotaleaceae</taxon>
        <taxon>Anaerosolibacter</taxon>
    </lineage>
</organism>
<dbReference type="Pfam" id="PF21537">
    <property type="entry name" value="DUF1980_C"/>
    <property type="match status" value="1"/>
</dbReference>
<dbReference type="Pfam" id="PF09323">
    <property type="entry name" value="DUF1980"/>
    <property type="match status" value="1"/>
</dbReference>
<dbReference type="RefSeq" id="WP_184311304.1">
    <property type="nucleotide sequence ID" value="NZ_JACHEN010000017.1"/>
</dbReference>
<dbReference type="PANTHER" id="PTHR40047:SF1">
    <property type="entry name" value="UPF0703 PROTEIN YCGQ"/>
    <property type="match status" value="1"/>
</dbReference>
<dbReference type="InterPro" id="IPR052955">
    <property type="entry name" value="UPF0703_membrane_permease"/>
</dbReference>
<keyword evidence="1" id="KW-0472">Membrane</keyword>
<feature type="transmembrane region" description="Helical" evidence="1">
    <location>
        <begin position="9"/>
        <end position="27"/>
    </location>
</feature>
<feature type="domain" description="DUF1980" evidence="2">
    <location>
        <begin position="12"/>
        <end position="102"/>
    </location>
</feature>
<sequence length="248" mass="28274">MRRFNVNESIWFAILLGFTYYVYHLISTDKILVFIHPKMLKYVYFSFAVFMILSGVQLKRIFSRHNRESIKIGYILFLIPLILGFAVDPTGLSASVAAKKGVTVSGNKGSITIEGSEEEAFLQDGTILFNDEDFLYTMDEIYNNMEKYKGNKVVITGFVFREENFQENEFVVARLLMNCCAADSQVIGLFSRGEAGKIVEEDEWVRVMGTLDVTAYHDAISGEDTQMPVIQVEEIEKIEKPATQYVYP</sequence>
<evidence type="ECO:0000313" key="4">
    <source>
        <dbReference type="EMBL" id="MBB6216781.1"/>
    </source>
</evidence>
<keyword evidence="1" id="KW-0812">Transmembrane</keyword>
<evidence type="ECO:0000256" key="1">
    <source>
        <dbReference type="SAM" id="Phobius"/>
    </source>
</evidence>
<dbReference type="Proteomes" id="UP000579281">
    <property type="component" value="Unassembled WGS sequence"/>
</dbReference>
<dbReference type="InterPro" id="IPR015402">
    <property type="entry name" value="DUF1980"/>
</dbReference>
<accession>A0A841KTN1</accession>
<proteinExistence type="predicted"/>
<keyword evidence="1" id="KW-1133">Transmembrane helix</keyword>
<evidence type="ECO:0000259" key="2">
    <source>
        <dbReference type="Pfam" id="PF09323"/>
    </source>
</evidence>
<gene>
    <name evidence="4" type="ORF">HNQ80_002885</name>
</gene>
<dbReference type="EMBL" id="JACHEN010000017">
    <property type="protein sequence ID" value="MBB6216781.1"/>
    <property type="molecule type" value="Genomic_DNA"/>
</dbReference>
<protein>
    <submittedName>
        <fullName evidence="4">Putative membrane protein</fullName>
    </submittedName>
</protein>
<dbReference type="PANTHER" id="PTHR40047">
    <property type="entry name" value="UPF0703 PROTEIN YCGQ"/>
    <property type="match status" value="1"/>
</dbReference>